<sequence length="351" mass="38725">MKLSQVDPQADTFSSSINACSGAGRWAQALQLWDELARSRYPADLIAFGAALAACHQAGRWDFALALLRDMRTAALRIHRPWATNLQNQMSLLQSGGANAVGCSAKCPLRHLAAAAFAVIAVVAGSHRPRQMPRVLRVVGKNDPEMHKTASADAALELLGFTCWQEVTADELRRAFRRRAREQHPDVRGGSSESFRALRDAYALLRRESGSAGATGRAGPAGSDGSSAEIAAWRRWEQDVQQGLELPLEGEVIFWRPEGQAGAEWRPSLVLALQVNCMGPHPEGFIYMQRLVPEPSYHHTLWTCDPEDNEMQQIEPLGSDGLVHWRPALKAELMGDGRWRLGPEARPYLPR</sequence>
<dbReference type="PROSITE" id="PS50076">
    <property type="entry name" value="DNAJ_2"/>
    <property type="match status" value="1"/>
</dbReference>
<dbReference type="PROSITE" id="PS51375">
    <property type="entry name" value="PPR"/>
    <property type="match status" value="1"/>
</dbReference>
<dbReference type="Gene3D" id="1.25.40.10">
    <property type="entry name" value="Tetratricopeptide repeat domain"/>
    <property type="match status" value="1"/>
</dbReference>
<name>A0A813HF51_POLGL</name>
<reference evidence="3" key="1">
    <citation type="submission" date="2021-02" db="EMBL/GenBank/DDBJ databases">
        <authorList>
            <person name="Dougan E. K."/>
            <person name="Rhodes N."/>
            <person name="Thang M."/>
            <person name="Chan C."/>
        </authorList>
    </citation>
    <scope>NUCLEOTIDE SEQUENCE</scope>
</reference>
<dbReference type="InterPro" id="IPR036869">
    <property type="entry name" value="J_dom_sf"/>
</dbReference>
<dbReference type="InterPro" id="IPR002885">
    <property type="entry name" value="PPR_rpt"/>
</dbReference>
<organism evidence="3 4">
    <name type="scientific">Polarella glacialis</name>
    <name type="common">Dinoflagellate</name>
    <dbReference type="NCBI Taxonomy" id="89957"/>
    <lineage>
        <taxon>Eukaryota</taxon>
        <taxon>Sar</taxon>
        <taxon>Alveolata</taxon>
        <taxon>Dinophyceae</taxon>
        <taxon>Suessiales</taxon>
        <taxon>Suessiaceae</taxon>
        <taxon>Polarella</taxon>
    </lineage>
</organism>
<dbReference type="Gene3D" id="1.10.287.110">
    <property type="entry name" value="DnaJ domain"/>
    <property type="match status" value="1"/>
</dbReference>
<keyword evidence="4" id="KW-1185">Reference proteome</keyword>
<feature type="domain" description="J" evidence="2">
    <location>
        <begin position="154"/>
        <end position="210"/>
    </location>
</feature>
<evidence type="ECO:0000313" key="4">
    <source>
        <dbReference type="Proteomes" id="UP000654075"/>
    </source>
</evidence>
<dbReference type="SUPFAM" id="SSF46565">
    <property type="entry name" value="Chaperone J-domain"/>
    <property type="match status" value="1"/>
</dbReference>
<accession>A0A813HF51</accession>
<gene>
    <name evidence="3" type="ORF">PGLA1383_LOCUS51727</name>
</gene>
<dbReference type="InterPro" id="IPR011990">
    <property type="entry name" value="TPR-like_helical_dom_sf"/>
</dbReference>
<comment type="caution">
    <text evidence="3">The sequence shown here is derived from an EMBL/GenBank/DDBJ whole genome shotgun (WGS) entry which is preliminary data.</text>
</comment>
<feature type="repeat" description="PPR" evidence="1">
    <location>
        <begin position="9"/>
        <end position="43"/>
    </location>
</feature>
<dbReference type="EMBL" id="CAJNNV010031440">
    <property type="protein sequence ID" value="CAE8636225.1"/>
    <property type="molecule type" value="Genomic_DNA"/>
</dbReference>
<protein>
    <recommendedName>
        <fullName evidence="2">J domain-containing protein</fullName>
    </recommendedName>
</protein>
<evidence type="ECO:0000313" key="3">
    <source>
        <dbReference type="EMBL" id="CAE8636225.1"/>
    </source>
</evidence>
<dbReference type="InterPro" id="IPR001623">
    <property type="entry name" value="DnaJ_domain"/>
</dbReference>
<evidence type="ECO:0000256" key="1">
    <source>
        <dbReference type="PROSITE-ProRule" id="PRU00708"/>
    </source>
</evidence>
<evidence type="ECO:0000259" key="2">
    <source>
        <dbReference type="PROSITE" id="PS50076"/>
    </source>
</evidence>
<proteinExistence type="predicted"/>
<dbReference type="Proteomes" id="UP000654075">
    <property type="component" value="Unassembled WGS sequence"/>
</dbReference>
<dbReference type="AlphaFoldDB" id="A0A813HF51"/>